<comment type="subcellular location">
    <subcellularLocation>
        <location evidence="1">Membrane</location>
        <topology evidence="1">Multi-pass membrane protein</topology>
    </subcellularLocation>
</comment>
<feature type="transmembrane region" description="Helical" evidence="5">
    <location>
        <begin position="247"/>
        <end position="269"/>
    </location>
</feature>
<keyword evidence="3 5" id="KW-1133">Transmembrane helix</keyword>
<evidence type="ECO:0000256" key="1">
    <source>
        <dbReference type="ARBA" id="ARBA00004141"/>
    </source>
</evidence>
<feature type="transmembrane region" description="Helical" evidence="5">
    <location>
        <begin position="281"/>
        <end position="303"/>
    </location>
</feature>
<dbReference type="PANTHER" id="PTHR12570:SF9">
    <property type="entry name" value="MAGNESIUM TRANSPORTER NIPA8-RELATED"/>
    <property type="match status" value="1"/>
</dbReference>
<evidence type="ECO:0000256" key="3">
    <source>
        <dbReference type="ARBA" id="ARBA00022989"/>
    </source>
</evidence>
<dbReference type="GO" id="GO:0015095">
    <property type="term" value="F:magnesium ion transmembrane transporter activity"/>
    <property type="evidence" value="ECO:0007669"/>
    <property type="project" value="InterPro"/>
</dbReference>
<keyword evidence="4 5" id="KW-0472">Membrane</keyword>
<feature type="transmembrane region" description="Helical" evidence="5">
    <location>
        <begin position="83"/>
        <end position="101"/>
    </location>
</feature>
<accession>A0A7S2IND5</accession>
<sequence length="316" mass="33930">MTAIEAEAAREASQMIYLLSQNLWWVGILFDAVATLAGTIGKQMLRKAVTSKNCMYYPLGLVLTAGIDPAFDLVAYSFAAQSIIAACAGLVVVWNVILAPCSLGEKLTPSRKVGAAIICIGTILVGVFGSHTDIQRTPDEYLELFVSSQACIYYACFSCWLVLCMVMRRCASLVVGAGFLCAMGGSLAGNSFTTKAAVELTECGALDPGCTGSPFTSPLFYLFAGASLFNATISLYILAITLREFEALFMITVYQGFFILSGALSGNLVMDEKAGRSWRVLSAYCASIGLVIIGLAILCHGEWTMRVQKERARSMH</sequence>
<feature type="transmembrane region" description="Helical" evidence="5">
    <location>
        <begin position="113"/>
        <end position="132"/>
    </location>
</feature>
<dbReference type="PANTHER" id="PTHR12570">
    <property type="match status" value="1"/>
</dbReference>
<evidence type="ECO:0000256" key="4">
    <source>
        <dbReference type="ARBA" id="ARBA00023136"/>
    </source>
</evidence>
<dbReference type="InterPro" id="IPR037185">
    <property type="entry name" value="EmrE-like"/>
</dbReference>
<feature type="transmembrane region" description="Helical" evidence="5">
    <location>
        <begin position="219"/>
        <end position="240"/>
    </location>
</feature>
<feature type="transmembrane region" description="Helical" evidence="5">
    <location>
        <begin position="23"/>
        <end position="41"/>
    </location>
</feature>
<evidence type="ECO:0000313" key="6">
    <source>
        <dbReference type="EMBL" id="CAD9524460.1"/>
    </source>
</evidence>
<feature type="transmembrane region" description="Helical" evidence="5">
    <location>
        <begin position="144"/>
        <end position="163"/>
    </location>
</feature>
<name>A0A7S2IND5_9EUKA</name>
<feature type="transmembrane region" description="Helical" evidence="5">
    <location>
        <begin position="170"/>
        <end position="189"/>
    </location>
</feature>
<dbReference type="Pfam" id="PF05653">
    <property type="entry name" value="Mg_trans_NIPA"/>
    <property type="match status" value="1"/>
</dbReference>
<keyword evidence="2 5" id="KW-0812">Transmembrane</keyword>
<protein>
    <recommendedName>
        <fullName evidence="7">Magnesium transporter</fullName>
    </recommendedName>
</protein>
<dbReference type="InterPro" id="IPR008521">
    <property type="entry name" value="Mg_trans_NIPA"/>
</dbReference>
<evidence type="ECO:0000256" key="5">
    <source>
        <dbReference type="SAM" id="Phobius"/>
    </source>
</evidence>
<dbReference type="AlphaFoldDB" id="A0A7S2IND5"/>
<dbReference type="GO" id="GO:0016020">
    <property type="term" value="C:membrane"/>
    <property type="evidence" value="ECO:0007669"/>
    <property type="project" value="UniProtKB-SubCell"/>
</dbReference>
<dbReference type="SUPFAM" id="SSF103481">
    <property type="entry name" value="Multidrug resistance efflux transporter EmrE"/>
    <property type="match status" value="1"/>
</dbReference>
<evidence type="ECO:0008006" key="7">
    <source>
        <dbReference type="Google" id="ProtNLM"/>
    </source>
</evidence>
<organism evidence="6">
    <name type="scientific">Haptolina brevifila</name>
    <dbReference type="NCBI Taxonomy" id="156173"/>
    <lineage>
        <taxon>Eukaryota</taxon>
        <taxon>Haptista</taxon>
        <taxon>Haptophyta</taxon>
        <taxon>Prymnesiophyceae</taxon>
        <taxon>Prymnesiales</taxon>
        <taxon>Prymnesiaceae</taxon>
        <taxon>Haptolina</taxon>
    </lineage>
</organism>
<reference evidence="6" key="1">
    <citation type="submission" date="2021-01" db="EMBL/GenBank/DDBJ databases">
        <authorList>
            <person name="Corre E."/>
            <person name="Pelletier E."/>
            <person name="Niang G."/>
            <person name="Scheremetjew M."/>
            <person name="Finn R."/>
            <person name="Kale V."/>
            <person name="Holt S."/>
            <person name="Cochrane G."/>
            <person name="Meng A."/>
            <person name="Brown T."/>
            <person name="Cohen L."/>
        </authorList>
    </citation>
    <scope>NUCLEOTIDE SEQUENCE</scope>
    <source>
        <strain evidence="6">UTEX LB 985</strain>
    </source>
</reference>
<dbReference type="EMBL" id="HBGU01065402">
    <property type="protein sequence ID" value="CAD9524460.1"/>
    <property type="molecule type" value="Transcribed_RNA"/>
</dbReference>
<proteinExistence type="predicted"/>
<gene>
    <name evidence="6" type="ORF">CBRE1094_LOCUS35645</name>
</gene>
<evidence type="ECO:0000256" key="2">
    <source>
        <dbReference type="ARBA" id="ARBA00022692"/>
    </source>
</evidence>